<proteinExistence type="predicted"/>
<dbReference type="Gene3D" id="1.10.760.10">
    <property type="entry name" value="Cytochrome c-like domain"/>
    <property type="match status" value="1"/>
</dbReference>
<dbReference type="PROSITE" id="PS51257">
    <property type="entry name" value="PROKAR_LIPOPROTEIN"/>
    <property type="match status" value="1"/>
</dbReference>
<accession>A0A1H3FS14</accession>
<evidence type="ECO:0000313" key="8">
    <source>
        <dbReference type="EMBL" id="SDX93597.1"/>
    </source>
</evidence>
<feature type="region of interest" description="Disordered" evidence="5">
    <location>
        <begin position="222"/>
        <end position="247"/>
    </location>
</feature>
<keyword evidence="6" id="KW-0732">Signal</keyword>
<dbReference type="GO" id="GO:0009055">
    <property type="term" value="F:electron transfer activity"/>
    <property type="evidence" value="ECO:0007669"/>
    <property type="project" value="InterPro"/>
</dbReference>
<keyword evidence="9" id="KW-1185">Reference proteome</keyword>
<dbReference type="InterPro" id="IPR036909">
    <property type="entry name" value="Cyt_c-like_dom_sf"/>
</dbReference>
<feature type="domain" description="Cytochrome c" evidence="7">
    <location>
        <begin position="102"/>
        <end position="186"/>
    </location>
</feature>
<dbReference type="Proteomes" id="UP000199249">
    <property type="component" value="Unassembled WGS sequence"/>
</dbReference>
<dbReference type="RefSeq" id="WP_092738893.1">
    <property type="nucleotide sequence ID" value="NZ_FNOV01000004.1"/>
</dbReference>
<evidence type="ECO:0000256" key="2">
    <source>
        <dbReference type="ARBA" id="ARBA00022723"/>
    </source>
</evidence>
<dbReference type="OrthoDB" id="9796771at2"/>
<evidence type="ECO:0000256" key="5">
    <source>
        <dbReference type="SAM" id="MobiDB-lite"/>
    </source>
</evidence>
<dbReference type="GO" id="GO:0046872">
    <property type="term" value="F:metal ion binding"/>
    <property type="evidence" value="ECO:0007669"/>
    <property type="project" value="UniProtKB-KW"/>
</dbReference>
<protein>
    <submittedName>
        <fullName evidence="8">Cytochrome C oxidase, cbb3-type, subunit III</fullName>
    </submittedName>
</protein>
<evidence type="ECO:0000313" key="9">
    <source>
        <dbReference type="Proteomes" id="UP000199249"/>
    </source>
</evidence>
<dbReference type="Pfam" id="PF13442">
    <property type="entry name" value="Cytochrome_CBB3"/>
    <property type="match status" value="1"/>
</dbReference>
<feature type="signal peptide" evidence="6">
    <location>
        <begin position="1"/>
        <end position="27"/>
    </location>
</feature>
<keyword evidence="3 4" id="KW-0408">Iron</keyword>
<evidence type="ECO:0000259" key="7">
    <source>
        <dbReference type="PROSITE" id="PS51007"/>
    </source>
</evidence>
<dbReference type="InterPro" id="IPR009056">
    <property type="entry name" value="Cyt_c-like_dom"/>
</dbReference>
<organism evidence="8 9">
    <name type="scientific">Hymenobacter psychrophilus</name>
    <dbReference type="NCBI Taxonomy" id="651662"/>
    <lineage>
        <taxon>Bacteria</taxon>
        <taxon>Pseudomonadati</taxon>
        <taxon>Bacteroidota</taxon>
        <taxon>Cytophagia</taxon>
        <taxon>Cytophagales</taxon>
        <taxon>Hymenobacteraceae</taxon>
        <taxon>Hymenobacter</taxon>
    </lineage>
</organism>
<dbReference type="PANTHER" id="PTHR40394">
    <property type="entry name" value="LIPOPROTEIN-RELATED"/>
    <property type="match status" value="1"/>
</dbReference>
<dbReference type="AlphaFoldDB" id="A0A1H3FS14"/>
<name>A0A1H3FS14_9BACT</name>
<dbReference type="PANTHER" id="PTHR40394:SF2">
    <property type="entry name" value="QUINOL:CYTOCHROME C OXIDOREDUCTASE MEMBRANE PROTEIN"/>
    <property type="match status" value="1"/>
</dbReference>
<evidence type="ECO:0000256" key="1">
    <source>
        <dbReference type="ARBA" id="ARBA00022617"/>
    </source>
</evidence>
<sequence>MMHSLKISLQASAVLLAAALTTGCNQANDTGLEYAPEMYTSIPYEPLSQVGANHINPMGINERTPAVGTIPRGKLAYYTHIAKDDVAAAETTLKNPYAYTKTHLEEGKVLYSRNCQHCHGEEGNGQGPVGIKFKGVPNYSAGAYKNQNDGHIYHVIQWGRNRMMPHGSQVNPQERWKIAMYVRALQLGKGPDGLADMVQVGSADADVPTADSTMTSGQMKTNLTKAGSNEMSKNPGAGDPARNGEAI</sequence>
<feature type="chain" id="PRO_5011644747" evidence="6">
    <location>
        <begin position="28"/>
        <end position="247"/>
    </location>
</feature>
<dbReference type="EMBL" id="FNOV01000004">
    <property type="protein sequence ID" value="SDX93597.1"/>
    <property type="molecule type" value="Genomic_DNA"/>
</dbReference>
<gene>
    <name evidence="8" type="ORF">SAMN04488069_104198</name>
</gene>
<dbReference type="STRING" id="651662.SAMN04488069_104198"/>
<feature type="compositionally biased region" description="Polar residues" evidence="5">
    <location>
        <begin position="222"/>
        <end position="232"/>
    </location>
</feature>
<evidence type="ECO:0000256" key="6">
    <source>
        <dbReference type="SAM" id="SignalP"/>
    </source>
</evidence>
<keyword evidence="2 4" id="KW-0479">Metal-binding</keyword>
<reference evidence="9" key="1">
    <citation type="submission" date="2016-10" db="EMBL/GenBank/DDBJ databases">
        <authorList>
            <person name="Varghese N."/>
            <person name="Submissions S."/>
        </authorList>
    </citation>
    <scope>NUCLEOTIDE SEQUENCE [LARGE SCALE GENOMIC DNA]</scope>
    <source>
        <strain evidence="9">CGMCC 1.8975</strain>
    </source>
</reference>
<dbReference type="SUPFAM" id="SSF46626">
    <property type="entry name" value="Cytochrome c"/>
    <property type="match status" value="1"/>
</dbReference>
<dbReference type="PROSITE" id="PS51007">
    <property type="entry name" value="CYTC"/>
    <property type="match status" value="1"/>
</dbReference>
<keyword evidence="1 4" id="KW-0349">Heme</keyword>
<evidence type="ECO:0000256" key="3">
    <source>
        <dbReference type="ARBA" id="ARBA00023004"/>
    </source>
</evidence>
<dbReference type="GO" id="GO:0020037">
    <property type="term" value="F:heme binding"/>
    <property type="evidence" value="ECO:0007669"/>
    <property type="project" value="InterPro"/>
</dbReference>
<evidence type="ECO:0000256" key="4">
    <source>
        <dbReference type="PROSITE-ProRule" id="PRU00433"/>
    </source>
</evidence>